<proteinExistence type="predicted"/>
<comment type="caution">
    <text evidence="2">The sequence shown here is derived from an EMBL/GenBank/DDBJ whole genome shotgun (WGS) entry which is preliminary data.</text>
</comment>
<dbReference type="Proteomes" id="UP001066276">
    <property type="component" value="Chromosome 11"/>
</dbReference>
<protein>
    <submittedName>
        <fullName evidence="2">Uncharacterized protein</fullName>
    </submittedName>
</protein>
<gene>
    <name evidence="2" type="ORF">NDU88_004939</name>
</gene>
<dbReference type="AlphaFoldDB" id="A0AAV7LLG5"/>
<organism evidence="2 3">
    <name type="scientific">Pleurodeles waltl</name>
    <name type="common">Iberian ribbed newt</name>
    <dbReference type="NCBI Taxonomy" id="8319"/>
    <lineage>
        <taxon>Eukaryota</taxon>
        <taxon>Metazoa</taxon>
        <taxon>Chordata</taxon>
        <taxon>Craniata</taxon>
        <taxon>Vertebrata</taxon>
        <taxon>Euteleostomi</taxon>
        <taxon>Amphibia</taxon>
        <taxon>Batrachia</taxon>
        <taxon>Caudata</taxon>
        <taxon>Salamandroidea</taxon>
        <taxon>Salamandridae</taxon>
        <taxon>Pleurodelinae</taxon>
        <taxon>Pleurodeles</taxon>
    </lineage>
</organism>
<dbReference type="EMBL" id="JANPWB010000015">
    <property type="protein sequence ID" value="KAJ1091824.1"/>
    <property type="molecule type" value="Genomic_DNA"/>
</dbReference>
<keyword evidence="3" id="KW-1185">Reference proteome</keyword>
<feature type="region of interest" description="Disordered" evidence="1">
    <location>
        <begin position="66"/>
        <end position="117"/>
    </location>
</feature>
<accession>A0AAV7LLG5</accession>
<feature type="compositionally biased region" description="Basic and acidic residues" evidence="1">
    <location>
        <begin position="95"/>
        <end position="107"/>
    </location>
</feature>
<sequence>MIVDPSLGDVAKEWHEPVTLSGTKGLPEHHTETYAADEEVFSPEDSASSDMEIENFLAAQQVMSAHTYPPRHSSHASTKGHPSLRNINRRSSRHHCPEAMLRTDHRLRPQSPAPARN</sequence>
<name>A0AAV7LLG5_PLEWA</name>
<evidence type="ECO:0000313" key="2">
    <source>
        <dbReference type="EMBL" id="KAJ1091824.1"/>
    </source>
</evidence>
<evidence type="ECO:0000313" key="3">
    <source>
        <dbReference type="Proteomes" id="UP001066276"/>
    </source>
</evidence>
<reference evidence="2" key="1">
    <citation type="journal article" date="2022" name="bioRxiv">
        <title>Sequencing and chromosome-scale assembly of the giantPleurodeles waltlgenome.</title>
        <authorList>
            <person name="Brown T."/>
            <person name="Elewa A."/>
            <person name="Iarovenko S."/>
            <person name="Subramanian E."/>
            <person name="Araus A.J."/>
            <person name="Petzold A."/>
            <person name="Susuki M."/>
            <person name="Suzuki K.-i.T."/>
            <person name="Hayashi T."/>
            <person name="Toyoda A."/>
            <person name="Oliveira C."/>
            <person name="Osipova E."/>
            <person name="Leigh N.D."/>
            <person name="Simon A."/>
            <person name="Yun M.H."/>
        </authorList>
    </citation>
    <scope>NUCLEOTIDE SEQUENCE</scope>
    <source>
        <strain evidence="2">20211129_DDA</strain>
        <tissue evidence="2">Liver</tissue>
    </source>
</reference>
<evidence type="ECO:0000256" key="1">
    <source>
        <dbReference type="SAM" id="MobiDB-lite"/>
    </source>
</evidence>